<dbReference type="Proteomes" id="UP000653578">
    <property type="component" value="Unassembled WGS sequence"/>
</dbReference>
<proteinExistence type="predicted"/>
<name>A0ABX1XPA0_9BACL</name>
<dbReference type="RefSeq" id="WP_171638344.1">
    <property type="nucleotide sequence ID" value="NZ_WHNY01000093.1"/>
</dbReference>
<evidence type="ECO:0000313" key="1">
    <source>
        <dbReference type="EMBL" id="NOU69710.1"/>
    </source>
</evidence>
<keyword evidence="2" id="KW-1185">Reference proteome</keyword>
<reference evidence="1 2" key="1">
    <citation type="submission" date="2019-10" db="EMBL/GenBank/DDBJ databases">
        <title>Description of Paenibacillus humi sp. nov.</title>
        <authorList>
            <person name="Carlier A."/>
            <person name="Qi S."/>
        </authorList>
    </citation>
    <scope>NUCLEOTIDE SEQUENCE [LARGE SCALE GENOMIC DNA]</scope>
    <source>
        <strain evidence="1 2">LMG 31461</strain>
    </source>
</reference>
<evidence type="ECO:0000313" key="2">
    <source>
        <dbReference type="Proteomes" id="UP000653578"/>
    </source>
</evidence>
<gene>
    <name evidence="1" type="ORF">GC096_37445</name>
</gene>
<comment type="caution">
    <text evidence="1">The sequence shown here is derived from an EMBL/GenBank/DDBJ whole genome shotgun (WGS) entry which is preliminary data.</text>
</comment>
<sequence length="159" mass="17701">MPTPEATPVKLSQWDALILESLKSQESSADELLRRVQVGQLPVDESKFQFDYTRLTELASEDLAVFEQAVRHGYQIKYNTLRGIASWILVVFGQEAELQLEPGHEAVVATLTAEQHQRLTAVLSYGWAVRGERAATPEASSTYVIEPLTRSNSVNSVMP</sequence>
<organism evidence="1 2">
    <name type="scientific">Paenibacillus plantarum</name>
    <dbReference type="NCBI Taxonomy" id="2654975"/>
    <lineage>
        <taxon>Bacteria</taxon>
        <taxon>Bacillati</taxon>
        <taxon>Bacillota</taxon>
        <taxon>Bacilli</taxon>
        <taxon>Bacillales</taxon>
        <taxon>Paenibacillaceae</taxon>
        <taxon>Paenibacillus</taxon>
    </lineage>
</organism>
<protein>
    <submittedName>
        <fullName evidence="1">Uncharacterized protein</fullName>
    </submittedName>
</protein>
<dbReference type="EMBL" id="WHNY01000093">
    <property type="protein sequence ID" value="NOU69710.1"/>
    <property type="molecule type" value="Genomic_DNA"/>
</dbReference>
<accession>A0ABX1XPA0</accession>